<comment type="similarity">
    <text evidence="8">Belongs to the bacterial reverse transcriptase family.</text>
</comment>
<evidence type="ECO:0000256" key="5">
    <source>
        <dbReference type="ARBA" id="ARBA00022842"/>
    </source>
</evidence>
<protein>
    <recommendedName>
        <fullName evidence="1">RNA-directed DNA polymerase</fullName>
        <ecNumber evidence="1">2.7.7.49</ecNumber>
    </recommendedName>
</protein>
<dbReference type="InterPro" id="IPR051083">
    <property type="entry name" value="GrpII_Intron_Splice-Mob/Def"/>
</dbReference>
<keyword evidence="5" id="KW-0460">Magnesium</keyword>
<dbReference type="InterPro" id="IPR000477">
    <property type="entry name" value="RT_dom"/>
</dbReference>
<keyword evidence="4" id="KW-0479">Metal-binding</keyword>
<dbReference type="EC" id="2.7.7.49" evidence="1"/>
<dbReference type="STRING" id="37928.SAMN04489742_2242"/>
<evidence type="ECO:0000256" key="9">
    <source>
        <dbReference type="ARBA" id="ARBA00048173"/>
    </source>
</evidence>
<evidence type="ECO:0000313" key="11">
    <source>
        <dbReference type="EMBL" id="SDQ71051.1"/>
    </source>
</evidence>
<dbReference type="OrthoDB" id="1550386at2"/>
<dbReference type="SUPFAM" id="SSF56672">
    <property type="entry name" value="DNA/RNA polymerases"/>
    <property type="match status" value="1"/>
</dbReference>
<dbReference type="GO" id="GO:0003964">
    <property type="term" value="F:RNA-directed DNA polymerase activity"/>
    <property type="evidence" value="ECO:0007669"/>
    <property type="project" value="UniProtKB-KW"/>
</dbReference>
<evidence type="ECO:0000256" key="8">
    <source>
        <dbReference type="ARBA" id="ARBA00034120"/>
    </source>
</evidence>
<dbReference type="Pfam" id="PF00078">
    <property type="entry name" value="RVT_1"/>
    <property type="match status" value="1"/>
</dbReference>
<dbReference type="InterPro" id="IPR000123">
    <property type="entry name" value="Reverse_transcriptase_msDNA"/>
</dbReference>
<proteinExistence type="inferred from homology"/>
<dbReference type="RefSeq" id="WP_083339705.1">
    <property type="nucleotide sequence ID" value="NZ_CP018863.1"/>
</dbReference>
<dbReference type="GO" id="GO:0046872">
    <property type="term" value="F:metal ion binding"/>
    <property type="evidence" value="ECO:0007669"/>
    <property type="project" value="UniProtKB-KW"/>
</dbReference>
<dbReference type="AlphaFoldDB" id="A0A1H1D3D7"/>
<name>A0A1H1D3D7_9MICC</name>
<dbReference type="PRINTS" id="PR00866">
    <property type="entry name" value="RNADNAPOLMS"/>
</dbReference>
<dbReference type="GO" id="GO:0051607">
    <property type="term" value="P:defense response to virus"/>
    <property type="evidence" value="ECO:0007669"/>
    <property type="project" value="UniProtKB-KW"/>
</dbReference>
<dbReference type="PANTHER" id="PTHR34047">
    <property type="entry name" value="NUCLEAR INTRON MATURASE 1, MITOCHONDRIAL-RELATED"/>
    <property type="match status" value="1"/>
</dbReference>
<dbReference type="CDD" id="cd03487">
    <property type="entry name" value="RT_Bac_retron_II"/>
    <property type="match status" value="1"/>
</dbReference>
<dbReference type="InterPro" id="IPR043502">
    <property type="entry name" value="DNA/RNA_pol_sf"/>
</dbReference>
<evidence type="ECO:0000256" key="1">
    <source>
        <dbReference type="ARBA" id="ARBA00012493"/>
    </source>
</evidence>
<evidence type="ECO:0000256" key="3">
    <source>
        <dbReference type="ARBA" id="ARBA00022695"/>
    </source>
</evidence>
<keyword evidence="2" id="KW-0808">Transferase</keyword>
<keyword evidence="12" id="KW-1185">Reference proteome</keyword>
<comment type="catalytic activity">
    <reaction evidence="9">
        <text>DNA(n) + a 2'-deoxyribonucleoside 5'-triphosphate = DNA(n+1) + diphosphate</text>
        <dbReference type="Rhea" id="RHEA:22508"/>
        <dbReference type="Rhea" id="RHEA-COMP:17339"/>
        <dbReference type="Rhea" id="RHEA-COMP:17340"/>
        <dbReference type="ChEBI" id="CHEBI:33019"/>
        <dbReference type="ChEBI" id="CHEBI:61560"/>
        <dbReference type="ChEBI" id="CHEBI:173112"/>
        <dbReference type="EC" id="2.7.7.49"/>
    </reaction>
</comment>
<gene>
    <name evidence="11" type="ORF">SAMN04489742_2242</name>
</gene>
<dbReference type="EMBL" id="FNKH01000002">
    <property type="protein sequence ID" value="SDQ71051.1"/>
    <property type="molecule type" value="Genomic_DNA"/>
</dbReference>
<accession>A0A1H1D3D7</accession>
<evidence type="ECO:0000259" key="10">
    <source>
        <dbReference type="PROSITE" id="PS50878"/>
    </source>
</evidence>
<evidence type="ECO:0000313" key="12">
    <source>
        <dbReference type="Proteomes" id="UP000181917"/>
    </source>
</evidence>
<dbReference type="GO" id="GO:0003723">
    <property type="term" value="F:RNA binding"/>
    <property type="evidence" value="ECO:0007669"/>
    <property type="project" value="InterPro"/>
</dbReference>
<evidence type="ECO:0000256" key="7">
    <source>
        <dbReference type="ARBA" id="ARBA00023118"/>
    </source>
</evidence>
<evidence type="ECO:0000256" key="4">
    <source>
        <dbReference type="ARBA" id="ARBA00022723"/>
    </source>
</evidence>
<dbReference type="Proteomes" id="UP000181917">
    <property type="component" value="Unassembled WGS sequence"/>
</dbReference>
<keyword evidence="3" id="KW-0548">Nucleotidyltransferase</keyword>
<keyword evidence="7" id="KW-0051">Antiviral defense</keyword>
<feature type="domain" description="Reverse transcriptase" evidence="10">
    <location>
        <begin position="57"/>
        <end position="292"/>
    </location>
</feature>
<evidence type="ECO:0000256" key="6">
    <source>
        <dbReference type="ARBA" id="ARBA00022918"/>
    </source>
</evidence>
<evidence type="ECO:0000256" key="2">
    <source>
        <dbReference type="ARBA" id="ARBA00022679"/>
    </source>
</evidence>
<keyword evidence="6 11" id="KW-0695">RNA-directed DNA polymerase</keyword>
<reference evidence="11 12" key="1">
    <citation type="submission" date="2016-10" db="EMBL/GenBank/DDBJ databases">
        <authorList>
            <person name="de Groot N.N."/>
        </authorList>
    </citation>
    <scope>NUCLEOTIDE SEQUENCE [LARGE SCALE GENOMIC DNA]</scope>
    <source>
        <strain evidence="11 12">DSM 20117</strain>
    </source>
</reference>
<dbReference type="PANTHER" id="PTHR34047:SF7">
    <property type="entry name" value="RNA-DIRECTED DNA POLYMERASE"/>
    <property type="match status" value="1"/>
</dbReference>
<sequence>MVGSIPPHAYTKELLSRGGTASLLHEVKKIDRACLKSGVVPLYTLTHLCVIARVSHEVARDVIFNHRVHYKSRRLAKRPGHGYRTIYEPSAPLKSLQRAILQNCLPKASLTDLSFAFETGRSTSGAARRHIGARSMIHVDIQDFFDSIRSRRVYSVFAQLGYPELLALEMAVIASVGHEVALRGENDKGFTYEFLEEGRLPQGASTSGKLSNLVCLRLDDLLLQISDRWGGVVTRYADDISFSTPRPLSRKECASIYFEIQDAVHRSGFQLNPRKTRILPRGNEFRMLGLCVGQKHVWLNKNYKSAIRAHLYGVEEFGISAHAISRGFDSDYEFMNFIWGHYAYCVDVDVTFARELRSRLEIAGVSRI</sequence>
<organism evidence="11 12">
    <name type="scientific">Crystallibacter crystallopoietes</name>
    <dbReference type="NCBI Taxonomy" id="37928"/>
    <lineage>
        <taxon>Bacteria</taxon>
        <taxon>Bacillati</taxon>
        <taxon>Actinomycetota</taxon>
        <taxon>Actinomycetes</taxon>
        <taxon>Micrococcales</taxon>
        <taxon>Micrococcaceae</taxon>
        <taxon>Crystallibacter</taxon>
    </lineage>
</organism>
<dbReference type="PROSITE" id="PS50878">
    <property type="entry name" value="RT_POL"/>
    <property type="match status" value="1"/>
</dbReference>